<dbReference type="InterPro" id="IPR046281">
    <property type="entry name" value="DUF6318"/>
</dbReference>
<dbReference type="Proteomes" id="UP000185663">
    <property type="component" value="Chromosome I"/>
</dbReference>
<evidence type="ECO:0000313" key="4">
    <source>
        <dbReference type="EMBL" id="SDS01726.1"/>
    </source>
</evidence>
<evidence type="ECO:0000256" key="1">
    <source>
        <dbReference type="SAM" id="MobiDB-lite"/>
    </source>
</evidence>
<dbReference type="AlphaFoldDB" id="A0A1H1NRW8"/>
<feature type="compositionally biased region" description="Low complexity" evidence="1">
    <location>
        <begin position="31"/>
        <end position="51"/>
    </location>
</feature>
<dbReference type="EMBL" id="LT629776">
    <property type="protein sequence ID" value="SDS01726.1"/>
    <property type="molecule type" value="Genomic_DNA"/>
</dbReference>
<dbReference type="RefSeq" id="WP_083371534.1">
    <property type="nucleotide sequence ID" value="NZ_LT629776.1"/>
</dbReference>
<feature type="signal peptide" evidence="2">
    <location>
        <begin position="1"/>
        <end position="24"/>
    </location>
</feature>
<feature type="chain" id="PRO_5038663049" description="DUF6318 domain-containing protein" evidence="2">
    <location>
        <begin position="25"/>
        <end position="210"/>
    </location>
</feature>
<keyword evidence="5" id="KW-1185">Reference proteome</keyword>
<evidence type="ECO:0000313" key="5">
    <source>
        <dbReference type="Proteomes" id="UP000185663"/>
    </source>
</evidence>
<sequence>MRVRRRTPALVLPVALVVGLGACSSDDEPEPGASATTSAAPTASVSETPEPTESPEPEPAETGPTPPPRPAAMDDTGKKGAQAAAEYFIALTTYASTTGETTELAAMSNDGTCGFCVAVVEEAEEYETSGYTVTGGATEISDLQTGDKDSLTGGYAVTAAFSADERTVHDASGTEVDRWDRDTGFLQIDLVHDGSSWRTLALTTDQGEAG</sequence>
<evidence type="ECO:0000256" key="2">
    <source>
        <dbReference type="SAM" id="SignalP"/>
    </source>
</evidence>
<dbReference type="Pfam" id="PF19843">
    <property type="entry name" value="DUF6318"/>
    <property type="match status" value="1"/>
</dbReference>
<evidence type="ECO:0000259" key="3">
    <source>
        <dbReference type="Pfam" id="PF19843"/>
    </source>
</evidence>
<organism evidence="4 5">
    <name type="scientific">Paraoerskovia marina</name>
    <dbReference type="NCBI Taxonomy" id="545619"/>
    <lineage>
        <taxon>Bacteria</taxon>
        <taxon>Bacillati</taxon>
        <taxon>Actinomycetota</taxon>
        <taxon>Actinomycetes</taxon>
        <taxon>Micrococcales</taxon>
        <taxon>Cellulomonadaceae</taxon>
        <taxon>Paraoerskovia</taxon>
    </lineage>
</organism>
<protein>
    <recommendedName>
        <fullName evidence="3">DUF6318 domain-containing protein</fullName>
    </recommendedName>
</protein>
<feature type="domain" description="DUF6318" evidence="3">
    <location>
        <begin position="59"/>
        <end position="199"/>
    </location>
</feature>
<proteinExistence type="predicted"/>
<feature type="region of interest" description="Disordered" evidence="1">
    <location>
        <begin position="22"/>
        <end position="79"/>
    </location>
</feature>
<reference evidence="4 5" key="1">
    <citation type="submission" date="2016-10" db="EMBL/GenBank/DDBJ databases">
        <authorList>
            <person name="de Groot N.N."/>
        </authorList>
    </citation>
    <scope>NUCLEOTIDE SEQUENCE [LARGE SCALE GENOMIC DNA]</scope>
    <source>
        <strain evidence="4 5">DSM 22126</strain>
    </source>
</reference>
<dbReference type="STRING" id="545619.SAMN04489860_0605"/>
<keyword evidence="2" id="KW-0732">Signal</keyword>
<accession>A0A1H1NRW8</accession>
<dbReference type="PROSITE" id="PS51257">
    <property type="entry name" value="PROKAR_LIPOPROTEIN"/>
    <property type="match status" value="1"/>
</dbReference>
<gene>
    <name evidence="4" type="ORF">SAMN04489860_0605</name>
</gene>
<name>A0A1H1NRW8_9CELL</name>